<organism evidence="1 2">
    <name type="scientific">candidate division TA06 bacterium DG_78</name>
    <dbReference type="NCBI Taxonomy" id="1703772"/>
    <lineage>
        <taxon>Bacteria</taxon>
        <taxon>Bacteria division TA06</taxon>
    </lineage>
</organism>
<proteinExistence type="predicted"/>
<name>A0A0S7YGD3_UNCT6</name>
<sequence length="550" mass="61757">MKVVIVLAIAVSLSFALIPWSFRYQSTANLWEDDYDLIFDPARIPEIEGSRVWTGLSNFVTGGENLFSNGSVPFMLLGGSTHFMGLFPAAVIDRSSMKDALFTGLEDPFEGLIYGEGEVSTVTWQDVDNDGDIDAQTTETERRVAYDKNDIADYYAGIGYQAEGWRFGVGFMRQESKNTYTDPENNFNYDLVAEDLTDGPFFIERASAVGDEIFSSADNEFRLSFWYDTEGWSLGLMGGYGMFNWDTEALIIGDSVVYHFTADPDDSLGGDYTIASLYDSLDTPESGTRIPVRLALFYDYTETAQGRFWVGYTMQSHSYTEGAIDFVNMMSEDIYTDSTWRYDTTWTTYTGEGSNNTITVGTHQLFNVNDRLNLGFGVIWNSSTVFDSTLEVHNMVGVEDYDTADTTTNDYDYVRTVTSSETWVCMTDGSTMSFAFPVGVEFYVINPKLCVRLGATHRLQFSDMTYTDEMVAYDPTTVHEEWGSGVDTTYYQDSGDIPSSIETIETTTSSTNYAFGVGWKVNDNLQLDFMGFTKLTDMTSWELSATLHFD</sequence>
<evidence type="ECO:0000313" key="2">
    <source>
        <dbReference type="Proteomes" id="UP000051012"/>
    </source>
</evidence>
<gene>
    <name evidence="1" type="ORF">AMJ52_03020</name>
</gene>
<dbReference type="EMBL" id="LJNI01000026">
    <property type="protein sequence ID" value="KPJ73832.1"/>
    <property type="molecule type" value="Genomic_DNA"/>
</dbReference>
<protein>
    <submittedName>
        <fullName evidence="1">Uncharacterized protein</fullName>
    </submittedName>
</protein>
<comment type="caution">
    <text evidence="1">The sequence shown here is derived from an EMBL/GenBank/DDBJ whole genome shotgun (WGS) entry which is preliminary data.</text>
</comment>
<dbReference type="Proteomes" id="UP000051012">
    <property type="component" value="Unassembled WGS sequence"/>
</dbReference>
<accession>A0A0S7YGD3</accession>
<reference evidence="1 2" key="1">
    <citation type="journal article" date="2015" name="Microbiome">
        <title>Genomic resolution of linkages in carbon, nitrogen, and sulfur cycling among widespread estuary sediment bacteria.</title>
        <authorList>
            <person name="Baker B.J."/>
            <person name="Lazar C.S."/>
            <person name="Teske A.P."/>
            <person name="Dick G.J."/>
        </authorList>
    </citation>
    <scope>NUCLEOTIDE SEQUENCE [LARGE SCALE GENOMIC DNA]</scope>
    <source>
        <strain evidence="1">DG_78</strain>
    </source>
</reference>
<dbReference type="AlphaFoldDB" id="A0A0S7YGD3"/>
<evidence type="ECO:0000313" key="1">
    <source>
        <dbReference type="EMBL" id="KPJ73832.1"/>
    </source>
</evidence>